<dbReference type="GO" id="GO:0008270">
    <property type="term" value="F:zinc ion binding"/>
    <property type="evidence" value="ECO:0007669"/>
    <property type="project" value="UniProtKB-KW"/>
</dbReference>
<dbReference type="OrthoDB" id="5945798at2759"/>
<feature type="domain" description="MYND-type" evidence="6">
    <location>
        <begin position="67"/>
        <end position="120"/>
    </location>
</feature>
<dbReference type="SUPFAM" id="SSF82199">
    <property type="entry name" value="SET domain"/>
    <property type="match status" value="1"/>
</dbReference>
<protein>
    <submittedName>
        <fullName evidence="7">SET domain-containing protein</fullName>
    </submittedName>
</protein>
<dbReference type="EMBL" id="MU006305">
    <property type="protein sequence ID" value="KAF2850643.1"/>
    <property type="molecule type" value="Genomic_DNA"/>
</dbReference>
<dbReference type="InterPro" id="IPR001214">
    <property type="entry name" value="SET_dom"/>
</dbReference>
<dbReference type="PANTHER" id="PTHR12197:SF251">
    <property type="entry name" value="EG:BACR7C10.4 PROTEIN"/>
    <property type="match status" value="1"/>
</dbReference>
<dbReference type="InterPro" id="IPR046341">
    <property type="entry name" value="SET_dom_sf"/>
</dbReference>
<evidence type="ECO:0000256" key="3">
    <source>
        <dbReference type="ARBA" id="ARBA00022833"/>
    </source>
</evidence>
<evidence type="ECO:0000313" key="7">
    <source>
        <dbReference type="EMBL" id="KAF2850643.1"/>
    </source>
</evidence>
<proteinExistence type="predicted"/>
<keyword evidence="8" id="KW-1185">Reference proteome</keyword>
<evidence type="ECO:0000256" key="2">
    <source>
        <dbReference type="ARBA" id="ARBA00022771"/>
    </source>
</evidence>
<evidence type="ECO:0000256" key="1">
    <source>
        <dbReference type="ARBA" id="ARBA00022723"/>
    </source>
</evidence>
<evidence type="ECO:0000313" key="8">
    <source>
        <dbReference type="Proteomes" id="UP000799423"/>
    </source>
</evidence>
<dbReference type="CDD" id="cd20071">
    <property type="entry name" value="SET_SMYD"/>
    <property type="match status" value="1"/>
</dbReference>
<dbReference type="InterPro" id="IPR002893">
    <property type="entry name" value="Znf_MYND"/>
</dbReference>
<dbReference type="Gene3D" id="2.170.270.10">
    <property type="entry name" value="SET domain"/>
    <property type="match status" value="1"/>
</dbReference>
<name>A0A6A7B5N5_9PLEO</name>
<evidence type="ECO:0000259" key="6">
    <source>
        <dbReference type="PROSITE" id="PS50865"/>
    </source>
</evidence>
<keyword evidence="2 4" id="KW-0863">Zinc-finger</keyword>
<reference evidence="7" key="1">
    <citation type="submission" date="2020-01" db="EMBL/GenBank/DDBJ databases">
        <authorList>
            <consortium name="DOE Joint Genome Institute"/>
            <person name="Haridas S."/>
            <person name="Albert R."/>
            <person name="Binder M."/>
            <person name="Bloem J."/>
            <person name="Labutti K."/>
            <person name="Salamov A."/>
            <person name="Andreopoulos B."/>
            <person name="Baker S.E."/>
            <person name="Barry K."/>
            <person name="Bills G."/>
            <person name="Bluhm B.H."/>
            <person name="Cannon C."/>
            <person name="Castanera R."/>
            <person name="Culley D.E."/>
            <person name="Daum C."/>
            <person name="Ezra D."/>
            <person name="Gonzalez J.B."/>
            <person name="Henrissat B."/>
            <person name="Kuo A."/>
            <person name="Liang C."/>
            <person name="Lipzen A."/>
            <person name="Lutzoni F."/>
            <person name="Magnuson J."/>
            <person name="Mondo S."/>
            <person name="Nolan M."/>
            <person name="Ohm R."/>
            <person name="Pangilinan J."/>
            <person name="Park H.-J."/>
            <person name="Ramirez L."/>
            <person name="Alfaro M."/>
            <person name="Sun H."/>
            <person name="Tritt A."/>
            <person name="Yoshinaga Y."/>
            <person name="Zwiers L.-H."/>
            <person name="Turgeon B.G."/>
            <person name="Goodwin S.B."/>
            <person name="Spatafora J.W."/>
            <person name="Crous P.W."/>
            <person name="Grigoriev I.V."/>
        </authorList>
    </citation>
    <scope>NUCLEOTIDE SEQUENCE</scope>
    <source>
        <strain evidence="7">IPT5</strain>
    </source>
</reference>
<sequence length="537" mass="60086">MPNHAMSSISSCAEWYIAKSNVCVNSQGESTGHGLFAGRQFGAGEQLTAFKRPLVASLDAARLLDTCANCFVWTEGASAGTRLYVPEETKVSKCAGCQRVRYCSKACQKEAWSRGHKHECKVFKALGDKELPKAVLACMGLLSRRKHNLISEDEWVRLCRLQAHIEDFKNNGLYSNIELMAMGASQFSLTQEMFNRDFVAAMYSRVLTNSLTLITPTLDPLGIVLDSTLGHINHSCAPNAYIMMDGAEISIRTLNPIKKDEEIYISYVDTTHPFHRRQSELSARWFFVCKCAKCQKGASLDEDNWTIGPKGLTKEMEHAADAIIEHEGLAHDPSNYVGDSREEVRIAALQGKAYAEYERAQQLPSPEEAVQAIQDVMQFCHQSKLWLVHRQPYAALRDDLIVNLLSTGRFVDAWAQCAKRYKCILPKWYPVPFHPVRVVQTWQMAMLAAHLASSEDGDRVPGANMGLIAIMLVKQVSDTASYSHGADSAFTRSVRVKAKEMIEALKESIGNPNKAKMDRELELQRDVLMKMGDWVKV</sequence>
<keyword evidence="1" id="KW-0479">Metal-binding</keyword>
<gene>
    <name evidence="7" type="ORF">T440DRAFT_554819</name>
</gene>
<dbReference type="InterPro" id="IPR050869">
    <property type="entry name" value="H3K4_H4K5_MeTrfase"/>
</dbReference>
<dbReference type="Gene3D" id="1.10.220.160">
    <property type="match status" value="1"/>
</dbReference>
<dbReference type="Pfam" id="PF00856">
    <property type="entry name" value="SET"/>
    <property type="match status" value="1"/>
</dbReference>
<evidence type="ECO:0000259" key="5">
    <source>
        <dbReference type="PROSITE" id="PS50280"/>
    </source>
</evidence>
<keyword evidence="3" id="KW-0862">Zinc</keyword>
<dbReference type="GO" id="GO:0005634">
    <property type="term" value="C:nucleus"/>
    <property type="evidence" value="ECO:0007669"/>
    <property type="project" value="TreeGrafter"/>
</dbReference>
<accession>A0A6A7B5N5</accession>
<evidence type="ECO:0000256" key="4">
    <source>
        <dbReference type="PROSITE-ProRule" id="PRU00134"/>
    </source>
</evidence>
<dbReference type="PANTHER" id="PTHR12197">
    <property type="entry name" value="HISTONE-LYSINE N-METHYLTRANSFERASE SMYD"/>
    <property type="match status" value="1"/>
</dbReference>
<dbReference type="PROSITE" id="PS50280">
    <property type="entry name" value="SET"/>
    <property type="match status" value="1"/>
</dbReference>
<dbReference type="AlphaFoldDB" id="A0A6A7B5N5"/>
<dbReference type="Proteomes" id="UP000799423">
    <property type="component" value="Unassembled WGS sequence"/>
</dbReference>
<organism evidence="7 8">
    <name type="scientific">Plenodomus tracheiphilus IPT5</name>
    <dbReference type="NCBI Taxonomy" id="1408161"/>
    <lineage>
        <taxon>Eukaryota</taxon>
        <taxon>Fungi</taxon>
        <taxon>Dikarya</taxon>
        <taxon>Ascomycota</taxon>
        <taxon>Pezizomycotina</taxon>
        <taxon>Dothideomycetes</taxon>
        <taxon>Pleosporomycetidae</taxon>
        <taxon>Pleosporales</taxon>
        <taxon>Pleosporineae</taxon>
        <taxon>Leptosphaeriaceae</taxon>
        <taxon>Plenodomus</taxon>
    </lineage>
</organism>
<feature type="domain" description="SET" evidence="5">
    <location>
        <begin position="20"/>
        <end position="268"/>
    </location>
</feature>
<dbReference type="PROSITE" id="PS50865">
    <property type="entry name" value="ZF_MYND_2"/>
    <property type="match status" value="1"/>
</dbReference>
<dbReference type="Pfam" id="PF01753">
    <property type="entry name" value="zf-MYND"/>
    <property type="match status" value="1"/>
</dbReference>
<dbReference type="Gene3D" id="6.10.140.2220">
    <property type="match status" value="1"/>
</dbReference>